<keyword evidence="1" id="KW-0812">Transmembrane</keyword>
<accession>A0A951Q7C8</accession>
<gene>
    <name evidence="2" type="ORF">KME32_33490</name>
</gene>
<dbReference type="EMBL" id="JAHHHN010000052">
    <property type="protein sequence ID" value="MBW4565911.1"/>
    <property type="molecule type" value="Genomic_DNA"/>
</dbReference>
<dbReference type="AlphaFoldDB" id="A0A951Q7C8"/>
<proteinExistence type="predicted"/>
<organism evidence="2 3">
    <name type="scientific">Mojavia pulchra JT2-VF2</name>
    <dbReference type="NCBI Taxonomy" id="287848"/>
    <lineage>
        <taxon>Bacteria</taxon>
        <taxon>Bacillati</taxon>
        <taxon>Cyanobacteriota</taxon>
        <taxon>Cyanophyceae</taxon>
        <taxon>Nostocales</taxon>
        <taxon>Nostocaceae</taxon>
    </lineage>
</organism>
<keyword evidence="1" id="KW-1133">Transmembrane helix</keyword>
<reference evidence="2" key="2">
    <citation type="journal article" date="2022" name="Microbiol. Resour. Announc.">
        <title>Metagenome Sequencing to Explore Phylogenomics of Terrestrial Cyanobacteria.</title>
        <authorList>
            <person name="Ward R.D."/>
            <person name="Stajich J.E."/>
            <person name="Johansen J.R."/>
            <person name="Huntemann M."/>
            <person name="Clum A."/>
            <person name="Foster B."/>
            <person name="Foster B."/>
            <person name="Roux S."/>
            <person name="Palaniappan K."/>
            <person name="Varghese N."/>
            <person name="Mukherjee S."/>
            <person name="Reddy T.B.K."/>
            <person name="Daum C."/>
            <person name="Copeland A."/>
            <person name="Chen I.A."/>
            <person name="Ivanova N.N."/>
            <person name="Kyrpides N.C."/>
            <person name="Shapiro N."/>
            <person name="Eloe-Fadrosh E.A."/>
            <person name="Pietrasiak N."/>
        </authorList>
    </citation>
    <scope>NUCLEOTIDE SEQUENCE</scope>
    <source>
        <strain evidence="2">JT2-VF2</strain>
    </source>
</reference>
<evidence type="ECO:0000256" key="1">
    <source>
        <dbReference type="SAM" id="Phobius"/>
    </source>
</evidence>
<evidence type="ECO:0000313" key="2">
    <source>
        <dbReference type="EMBL" id="MBW4565911.1"/>
    </source>
</evidence>
<protein>
    <submittedName>
        <fullName evidence="2">Uncharacterized protein</fullName>
    </submittedName>
</protein>
<keyword evidence="1" id="KW-0472">Membrane</keyword>
<comment type="caution">
    <text evidence="2">The sequence shown here is derived from an EMBL/GenBank/DDBJ whole genome shotgun (WGS) entry which is preliminary data.</text>
</comment>
<reference evidence="2" key="1">
    <citation type="submission" date="2021-05" db="EMBL/GenBank/DDBJ databases">
        <authorList>
            <person name="Pietrasiak N."/>
            <person name="Ward R."/>
            <person name="Stajich J.E."/>
            <person name="Kurbessoian T."/>
        </authorList>
    </citation>
    <scope>NUCLEOTIDE SEQUENCE</scope>
    <source>
        <strain evidence="2">JT2-VF2</strain>
    </source>
</reference>
<dbReference type="Proteomes" id="UP000715781">
    <property type="component" value="Unassembled WGS sequence"/>
</dbReference>
<sequence length="57" mass="6624">MSPSAVYGYKPYTAIVTEIGIRFKRDRILIITSLVNHLLTIYWMRLIAFYGILKSES</sequence>
<feature type="transmembrane region" description="Helical" evidence="1">
    <location>
        <begin position="28"/>
        <end position="53"/>
    </location>
</feature>
<name>A0A951Q7C8_9NOST</name>
<evidence type="ECO:0000313" key="3">
    <source>
        <dbReference type="Proteomes" id="UP000715781"/>
    </source>
</evidence>